<evidence type="ECO:0000313" key="3">
    <source>
        <dbReference type="Proteomes" id="UP001066276"/>
    </source>
</evidence>
<name>A0AAV7SGX6_PLEWA</name>
<dbReference type="Proteomes" id="UP001066276">
    <property type="component" value="Chromosome 4_2"/>
</dbReference>
<organism evidence="2 3">
    <name type="scientific">Pleurodeles waltl</name>
    <name type="common">Iberian ribbed newt</name>
    <dbReference type="NCBI Taxonomy" id="8319"/>
    <lineage>
        <taxon>Eukaryota</taxon>
        <taxon>Metazoa</taxon>
        <taxon>Chordata</taxon>
        <taxon>Craniata</taxon>
        <taxon>Vertebrata</taxon>
        <taxon>Euteleostomi</taxon>
        <taxon>Amphibia</taxon>
        <taxon>Batrachia</taxon>
        <taxon>Caudata</taxon>
        <taxon>Salamandroidea</taxon>
        <taxon>Salamandridae</taxon>
        <taxon>Pleurodelinae</taxon>
        <taxon>Pleurodeles</taxon>
    </lineage>
</organism>
<dbReference type="AlphaFoldDB" id="A0AAV7SGX6"/>
<protein>
    <submittedName>
        <fullName evidence="2">Uncharacterized protein</fullName>
    </submittedName>
</protein>
<reference evidence="2" key="1">
    <citation type="journal article" date="2022" name="bioRxiv">
        <title>Sequencing and chromosome-scale assembly of the giantPleurodeles waltlgenome.</title>
        <authorList>
            <person name="Brown T."/>
            <person name="Elewa A."/>
            <person name="Iarovenko S."/>
            <person name="Subramanian E."/>
            <person name="Araus A.J."/>
            <person name="Petzold A."/>
            <person name="Susuki M."/>
            <person name="Suzuki K.-i.T."/>
            <person name="Hayashi T."/>
            <person name="Toyoda A."/>
            <person name="Oliveira C."/>
            <person name="Osipova E."/>
            <person name="Leigh N.D."/>
            <person name="Simon A."/>
            <person name="Yun M.H."/>
        </authorList>
    </citation>
    <scope>NUCLEOTIDE SEQUENCE</scope>
    <source>
        <strain evidence="2">20211129_DDA</strain>
        <tissue evidence="2">Liver</tissue>
    </source>
</reference>
<feature type="region of interest" description="Disordered" evidence="1">
    <location>
        <begin position="69"/>
        <end position="98"/>
    </location>
</feature>
<sequence length="141" mass="15096">MSLASPDVCTFSLGVGLALQPWVREFAEALGPPSFPTSLSRPAASAESQCAHDLGAAAPILIWPPLTGGSGSSGDVSTRTCGNKKKRGPTTGMFQSLGQGQLKSGTLLPINKDFIWDDYDEERKPLKKEHKARFVDWGGFF</sequence>
<keyword evidence="3" id="KW-1185">Reference proteome</keyword>
<proteinExistence type="predicted"/>
<evidence type="ECO:0000313" key="2">
    <source>
        <dbReference type="EMBL" id="KAJ1163323.1"/>
    </source>
</evidence>
<gene>
    <name evidence="2" type="ORF">NDU88_003783</name>
</gene>
<comment type="caution">
    <text evidence="2">The sequence shown here is derived from an EMBL/GenBank/DDBJ whole genome shotgun (WGS) entry which is preliminary data.</text>
</comment>
<evidence type="ECO:0000256" key="1">
    <source>
        <dbReference type="SAM" id="MobiDB-lite"/>
    </source>
</evidence>
<dbReference type="EMBL" id="JANPWB010000008">
    <property type="protein sequence ID" value="KAJ1163323.1"/>
    <property type="molecule type" value="Genomic_DNA"/>
</dbReference>
<accession>A0AAV7SGX6</accession>